<feature type="transmembrane region" description="Helical" evidence="8">
    <location>
        <begin position="42"/>
        <end position="63"/>
    </location>
</feature>
<feature type="transmembrane region" description="Helical" evidence="8">
    <location>
        <begin position="340"/>
        <end position="360"/>
    </location>
</feature>
<keyword evidence="5 8" id="KW-0812">Transmembrane</keyword>
<dbReference type="AlphaFoldDB" id="A0A364K1X2"/>
<evidence type="ECO:0000256" key="8">
    <source>
        <dbReference type="SAM" id="Phobius"/>
    </source>
</evidence>
<name>A0A364K1X2_9BACL</name>
<dbReference type="RefSeq" id="WP_113659869.1">
    <property type="nucleotide sequence ID" value="NZ_KZ845672.1"/>
</dbReference>
<comment type="caution">
    <text evidence="9">The sequence shown here is derived from an EMBL/GenBank/DDBJ whole genome shotgun (WGS) entry which is preliminary data.</text>
</comment>
<feature type="transmembrane region" description="Helical" evidence="8">
    <location>
        <begin position="114"/>
        <end position="136"/>
    </location>
</feature>
<evidence type="ECO:0000256" key="5">
    <source>
        <dbReference type="ARBA" id="ARBA00022692"/>
    </source>
</evidence>
<reference evidence="9 10" key="2">
    <citation type="submission" date="2018-06" db="EMBL/GenBank/DDBJ databases">
        <authorList>
            <person name="Zhirakovskaya E."/>
        </authorList>
    </citation>
    <scope>NUCLEOTIDE SEQUENCE [LARGE SCALE GENOMIC DNA]</scope>
    <source>
        <strain evidence="9 10">FBKL4.011</strain>
    </source>
</reference>
<keyword evidence="6 8" id="KW-1133">Transmembrane helix</keyword>
<dbReference type="Pfam" id="PF03845">
    <property type="entry name" value="Spore_permease"/>
    <property type="match status" value="1"/>
</dbReference>
<accession>A0A364K1X2</accession>
<evidence type="ECO:0000256" key="7">
    <source>
        <dbReference type="ARBA" id="ARBA00023136"/>
    </source>
</evidence>
<dbReference type="Proteomes" id="UP000251213">
    <property type="component" value="Unassembled WGS sequence"/>
</dbReference>
<feature type="transmembrane region" description="Helical" evidence="8">
    <location>
        <begin position="185"/>
        <end position="207"/>
    </location>
</feature>
<feature type="transmembrane region" description="Helical" evidence="8">
    <location>
        <begin position="303"/>
        <end position="320"/>
    </location>
</feature>
<keyword evidence="3" id="KW-0813">Transport</keyword>
<keyword evidence="7 8" id="KW-0472">Membrane</keyword>
<keyword evidence="4" id="KW-0309">Germination</keyword>
<dbReference type="InterPro" id="IPR004761">
    <property type="entry name" value="Spore_GerAB"/>
</dbReference>
<feature type="transmembrane region" description="Helical" evidence="8">
    <location>
        <begin position="219"/>
        <end position="240"/>
    </location>
</feature>
<evidence type="ECO:0000256" key="2">
    <source>
        <dbReference type="ARBA" id="ARBA00007998"/>
    </source>
</evidence>
<evidence type="ECO:0000256" key="6">
    <source>
        <dbReference type="ARBA" id="ARBA00022989"/>
    </source>
</evidence>
<dbReference type="GO" id="GO:0016020">
    <property type="term" value="C:membrane"/>
    <property type="evidence" value="ECO:0007669"/>
    <property type="project" value="UniProtKB-SubCell"/>
</dbReference>
<dbReference type="EMBL" id="QJKK01000010">
    <property type="protein sequence ID" value="RAL22026.1"/>
    <property type="molecule type" value="Genomic_DNA"/>
</dbReference>
<sequence>MPKENQVTLSTTQFTFTIYKTQIGIAILTIPRELVEISGWDAIISMTFGWLVALIIGFLVIHVMKNNPNETIYEILPKYFGKWIGKSLCVIWILYSFLIATVILLTTVDIICLWILPNTPTFLIMLSFIIPIYMLIQRGLQAIGRFAEIAYLITIWMPLILLVSLKNGQWLNLLPVIKEGWLPIFQFIKLTAPAFLGFEIIFVLYPFLEKKKEAAKGFFIANTLTLVIYLFALLICYIRFSQAEIRAFIWPTLNLLKLIQFPFLERLEIIFLSFYIIILLMSVVPYFYMSLMGVNRLFHKKKHIPLLPMVCFIWLIIPFIKSPSYFDVIVIGNVTRTITNIVTLLMTTILYLYSYFYRWLKKERVP</sequence>
<organism evidence="9 10">
    <name type="scientific">Thermoflavimicrobium daqui</name>
    <dbReference type="NCBI Taxonomy" id="2137476"/>
    <lineage>
        <taxon>Bacteria</taxon>
        <taxon>Bacillati</taxon>
        <taxon>Bacillota</taxon>
        <taxon>Bacilli</taxon>
        <taxon>Bacillales</taxon>
        <taxon>Thermoactinomycetaceae</taxon>
        <taxon>Thermoflavimicrobium</taxon>
    </lineage>
</organism>
<evidence type="ECO:0000256" key="4">
    <source>
        <dbReference type="ARBA" id="ARBA00022544"/>
    </source>
</evidence>
<dbReference type="PANTHER" id="PTHR34975:SF2">
    <property type="entry name" value="SPORE GERMINATION PROTEIN A2"/>
    <property type="match status" value="1"/>
</dbReference>
<comment type="subcellular location">
    <subcellularLocation>
        <location evidence="1">Membrane</location>
        <topology evidence="1">Multi-pass membrane protein</topology>
    </subcellularLocation>
</comment>
<evidence type="ECO:0000256" key="3">
    <source>
        <dbReference type="ARBA" id="ARBA00022448"/>
    </source>
</evidence>
<gene>
    <name evidence="9" type="ORF">DL897_14540</name>
</gene>
<reference evidence="9 10" key="1">
    <citation type="submission" date="2018-06" db="EMBL/GenBank/DDBJ databases">
        <title>Thermoflavimicrobium daqus sp. nov., a thermophilic microbe isolated from Moutai-flavour Daqu.</title>
        <authorList>
            <person name="Wang X."/>
            <person name="Zhou H."/>
        </authorList>
    </citation>
    <scope>NUCLEOTIDE SEQUENCE [LARGE SCALE GENOMIC DNA]</scope>
    <source>
        <strain evidence="9 10">FBKL4.011</strain>
    </source>
</reference>
<feature type="transmembrane region" description="Helical" evidence="8">
    <location>
        <begin position="83"/>
        <end position="108"/>
    </location>
</feature>
<evidence type="ECO:0000313" key="10">
    <source>
        <dbReference type="Proteomes" id="UP000251213"/>
    </source>
</evidence>
<dbReference type="PANTHER" id="PTHR34975">
    <property type="entry name" value="SPORE GERMINATION PROTEIN A2"/>
    <property type="match status" value="1"/>
</dbReference>
<dbReference type="GO" id="GO:0009847">
    <property type="term" value="P:spore germination"/>
    <property type="evidence" value="ECO:0007669"/>
    <property type="project" value="InterPro"/>
</dbReference>
<dbReference type="NCBIfam" id="TIGR00912">
    <property type="entry name" value="2A0309"/>
    <property type="match status" value="1"/>
</dbReference>
<feature type="transmembrane region" description="Helical" evidence="8">
    <location>
        <begin position="148"/>
        <end position="165"/>
    </location>
</feature>
<evidence type="ECO:0000256" key="1">
    <source>
        <dbReference type="ARBA" id="ARBA00004141"/>
    </source>
</evidence>
<protein>
    <submittedName>
        <fullName evidence="9">Spore gernimation protein</fullName>
    </submittedName>
</protein>
<dbReference type="OrthoDB" id="2380120at2"/>
<evidence type="ECO:0000313" key="9">
    <source>
        <dbReference type="EMBL" id="RAL22026.1"/>
    </source>
</evidence>
<dbReference type="Gene3D" id="1.20.1740.10">
    <property type="entry name" value="Amino acid/polyamine transporter I"/>
    <property type="match status" value="1"/>
</dbReference>
<proteinExistence type="inferred from homology"/>
<keyword evidence="10" id="KW-1185">Reference proteome</keyword>
<feature type="transmembrane region" description="Helical" evidence="8">
    <location>
        <begin position="269"/>
        <end position="291"/>
    </location>
</feature>
<comment type="similarity">
    <text evidence="2">Belongs to the amino acid-polyamine-organocation (APC) superfamily. Spore germination protein (SGP) (TC 2.A.3.9) family.</text>
</comment>